<keyword evidence="4" id="KW-0804">Transcription</keyword>
<dbReference type="InterPro" id="IPR001647">
    <property type="entry name" value="HTH_TetR"/>
</dbReference>
<reference evidence="7 8" key="1">
    <citation type="submission" date="2017-08" db="EMBL/GenBank/DDBJ databases">
        <title>Fine stratification of microbial communities through a metagenomic profile of the photic zone.</title>
        <authorList>
            <person name="Haro-Moreno J.M."/>
            <person name="Lopez-Perez M."/>
            <person name="De La Torre J."/>
            <person name="Picazo A."/>
            <person name="Camacho A."/>
            <person name="Rodriguez-Valera F."/>
        </authorList>
    </citation>
    <scope>NUCLEOTIDE SEQUENCE [LARGE SCALE GENOMIC DNA]</scope>
    <source>
        <strain evidence="7">MED-G28</strain>
    </source>
</reference>
<evidence type="ECO:0000256" key="3">
    <source>
        <dbReference type="ARBA" id="ARBA00023125"/>
    </source>
</evidence>
<evidence type="ECO:0000259" key="6">
    <source>
        <dbReference type="PROSITE" id="PS50977"/>
    </source>
</evidence>
<evidence type="ECO:0000256" key="2">
    <source>
        <dbReference type="ARBA" id="ARBA00023015"/>
    </source>
</evidence>
<name>A0A2A5W816_9GAMM</name>
<sequence length="207" mass="23642">MPKHFQNTTRKRRALPKAERRNQLIKATIKCIAKKGLAATTMADITNEADLSVGIVNLHFKTKELLLIETLRFIADEYKEGFDQIFASNNMQDLEKLKAIIDYDFSPRIINRNKLAVWFAFLGEVKARPIYQKICAQHDDEINHEICKLFSSLLSENTKRKNDVELITSAYSALTDGLWLDILLSPQRSTVNAARNAAWQYVSGLLD</sequence>
<comment type="caution">
    <text evidence="7">The sequence shown here is derived from an EMBL/GenBank/DDBJ whole genome shotgun (WGS) entry which is preliminary data.</text>
</comment>
<dbReference type="InterPro" id="IPR039538">
    <property type="entry name" value="BetI_C"/>
</dbReference>
<keyword evidence="1" id="KW-0678">Repressor</keyword>
<keyword evidence="3 5" id="KW-0238">DNA-binding</keyword>
<dbReference type="SUPFAM" id="SSF46689">
    <property type="entry name" value="Homeodomain-like"/>
    <property type="match status" value="1"/>
</dbReference>
<accession>A0A2A5W816</accession>
<evidence type="ECO:0000313" key="7">
    <source>
        <dbReference type="EMBL" id="PDH32552.1"/>
    </source>
</evidence>
<dbReference type="Pfam" id="PF13977">
    <property type="entry name" value="TetR_C_6"/>
    <property type="match status" value="1"/>
</dbReference>
<dbReference type="PANTHER" id="PTHR43479">
    <property type="entry name" value="ACREF/ENVCD OPERON REPRESSOR-RELATED"/>
    <property type="match status" value="1"/>
</dbReference>
<dbReference type="PROSITE" id="PS50977">
    <property type="entry name" value="HTH_TETR_2"/>
    <property type="match status" value="1"/>
</dbReference>
<feature type="DNA-binding region" description="H-T-H motif" evidence="5">
    <location>
        <begin position="41"/>
        <end position="60"/>
    </location>
</feature>
<dbReference type="InterPro" id="IPR023772">
    <property type="entry name" value="DNA-bd_HTH_TetR-type_CS"/>
</dbReference>
<dbReference type="PROSITE" id="PS01081">
    <property type="entry name" value="HTH_TETR_1"/>
    <property type="match status" value="1"/>
</dbReference>
<evidence type="ECO:0000256" key="5">
    <source>
        <dbReference type="PROSITE-ProRule" id="PRU00335"/>
    </source>
</evidence>
<dbReference type="EMBL" id="NTJZ01000015">
    <property type="protein sequence ID" value="PDH32552.1"/>
    <property type="molecule type" value="Genomic_DNA"/>
</dbReference>
<feature type="domain" description="HTH tetR-type" evidence="6">
    <location>
        <begin position="18"/>
        <end position="78"/>
    </location>
</feature>
<evidence type="ECO:0000256" key="4">
    <source>
        <dbReference type="ARBA" id="ARBA00023163"/>
    </source>
</evidence>
<protein>
    <submittedName>
        <fullName evidence="7">TetR family transcriptional regulator</fullName>
    </submittedName>
</protein>
<dbReference type="Pfam" id="PF00440">
    <property type="entry name" value="TetR_N"/>
    <property type="match status" value="1"/>
</dbReference>
<dbReference type="PANTHER" id="PTHR43479:SF11">
    <property type="entry name" value="ACREF_ENVCD OPERON REPRESSOR-RELATED"/>
    <property type="match status" value="1"/>
</dbReference>
<dbReference type="Proteomes" id="UP000219329">
    <property type="component" value="Unassembled WGS sequence"/>
</dbReference>
<evidence type="ECO:0000313" key="8">
    <source>
        <dbReference type="Proteomes" id="UP000219329"/>
    </source>
</evidence>
<dbReference type="InterPro" id="IPR050624">
    <property type="entry name" value="HTH-type_Tx_Regulator"/>
</dbReference>
<dbReference type="SUPFAM" id="SSF48498">
    <property type="entry name" value="Tetracyclin repressor-like, C-terminal domain"/>
    <property type="match status" value="1"/>
</dbReference>
<gene>
    <name evidence="7" type="ORF">CNF02_11575</name>
</gene>
<organism evidence="7 8">
    <name type="scientific">OM182 bacterium MED-G28</name>
    <dbReference type="NCBI Taxonomy" id="1986256"/>
    <lineage>
        <taxon>Bacteria</taxon>
        <taxon>Pseudomonadati</taxon>
        <taxon>Pseudomonadota</taxon>
        <taxon>Gammaproteobacteria</taxon>
        <taxon>OMG group</taxon>
        <taxon>OM182 clade</taxon>
    </lineage>
</organism>
<dbReference type="GO" id="GO:0003677">
    <property type="term" value="F:DNA binding"/>
    <property type="evidence" value="ECO:0007669"/>
    <property type="project" value="UniProtKB-UniRule"/>
</dbReference>
<dbReference type="InterPro" id="IPR036271">
    <property type="entry name" value="Tet_transcr_reg_TetR-rel_C_sf"/>
</dbReference>
<keyword evidence="2" id="KW-0805">Transcription regulation</keyword>
<dbReference type="Gene3D" id="1.10.357.10">
    <property type="entry name" value="Tetracycline Repressor, domain 2"/>
    <property type="match status" value="1"/>
</dbReference>
<proteinExistence type="predicted"/>
<dbReference type="AlphaFoldDB" id="A0A2A5W816"/>
<evidence type="ECO:0000256" key="1">
    <source>
        <dbReference type="ARBA" id="ARBA00022491"/>
    </source>
</evidence>
<dbReference type="InterPro" id="IPR009057">
    <property type="entry name" value="Homeodomain-like_sf"/>
</dbReference>